<protein>
    <recommendedName>
        <fullName evidence="4">HIT domain-containing protein</fullName>
    </recommendedName>
</protein>
<sequence length="173" mass="18766">MNGASLRCLASFRSSKSILAARQSLLSQTQGVWLSSGLHRLRGVRWSSGGAAKMAGDPNEKTIFDKIVSGEMPSHKVYEDERVLAFKDVNPKAPTHILIIPKNKDGLSQLRLAQAPQHVELLGHLMCAIAKIAHEQNLGDYRIVINDGPGAGQSVYHLHAHLLAGRPLGWPPG</sequence>
<dbReference type="EMBL" id="HBGB01013210">
    <property type="protein sequence ID" value="CAD9052546.1"/>
    <property type="molecule type" value="Transcribed_RNA"/>
</dbReference>
<feature type="domain" description="HIT" evidence="4">
    <location>
        <begin position="63"/>
        <end position="173"/>
    </location>
</feature>
<evidence type="ECO:0000256" key="1">
    <source>
        <dbReference type="PIRSR" id="PIRSR601310-1"/>
    </source>
</evidence>
<evidence type="ECO:0000259" key="4">
    <source>
        <dbReference type="PROSITE" id="PS51084"/>
    </source>
</evidence>
<dbReference type="PANTHER" id="PTHR23089">
    <property type="entry name" value="HISTIDINE TRIAD HIT PROTEIN"/>
    <property type="match status" value="1"/>
</dbReference>
<dbReference type="InterPro" id="IPR011146">
    <property type="entry name" value="HIT-like"/>
</dbReference>
<dbReference type="Pfam" id="PF01230">
    <property type="entry name" value="HIT"/>
    <property type="match status" value="1"/>
</dbReference>
<dbReference type="AlphaFoldDB" id="A0A7S1JRW7"/>
<dbReference type="PROSITE" id="PS51084">
    <property type="entry name" value="HIT_2"/>
    <property type="match status" value="1"/>
</dbReference>
<dbReference type="GO" id="GO:0003824">
    <property type="term" value="F:catalytic activity"/>
    <property type="evidence" value="ECO:0007669"/>
    <property type="project" value="InterPro"/>
</dbReference>
<name>A0A7S1JRW7_9ALVE</name>
<dbReference type="InterPro" id="IPR036265">
    <property type="entry name" value="HIT-like_sf"/>
</dbReference>
<evidence type="ECO:0000256" key="3">
    <source>
        <dbReference type="PROSITE-ProRule" id="PRU00464"/>
    </source>
</evidence>
<feature type="active site" description="Tele-AMP-histidine intermediate" evidence="1">
    <location>
        <position position="159"/>
    </location>
</feature>
<dbReference type="CDD" id="cd01276">
    <property type="entry name" value="PKCI_related"/>
    <property type="match status" value="1"/>
</dbReference>
<feature type="short sequence motif" description="Histidine triad motif" evidence="2 3">
    <location>
        <begin position="157"/>
        <end position="161"/>
    </location>
</feature>
<dbReference type="PRINTS" id="PR00332">
    <property type="entry name" value="HISTRIAD"/>
</dbReference>
<dbReference type="InterPro" id="IPR001310">
    <property type="entry name" value="Histidine_triad_HIT"/>
</dbReference>
<dbReference type="Gene3D" id="3.30.428.10">
    <property type="entry name" value="HIT-like"/>
    <property type="match status" value="1"/>
</dbReference>
<evidence type="ECO:0000256" key="2">
    <source>
        <dbReference type="PIRSR" id="PIRSR601310-3"/>
    </source>
</evidence>
<gene>
    <name evidence="5" type="ORF">VBRA1451_LOCUS7608</name>
</gene>
<evidence type="ECO:0000313" key="5">
    <source>
        <dbReference type="EMBL" id="CAD9052546.1"/>
    </source>
</evidence>
<dbReference type="SUPFAM" id="SSF54197">
    <property type="entry name" value="HIT-like"/>
    <property type="match status" value="1"/>
</dbReference>
<accession>A0A7S1JRW7</accession>
<organism evidence="5">
    <name type="scientific">Vitrella brassicaformis</name>
    <dbReference type="NCBI Taxonomy" id="1169539"/>
    <lineage>
        <taxon>Eukaryota</taxon>
        <taxon>Sar</taxon>
        <taxon>Alveolata</taxon>
        <taxon>Colpodellida</taxon>
        <taxon>Vitrellaceae</taxon>
        <taxon>Vitrella</taxon>
    </lineage>
</organism>
<proteinExistence type="predicted"/>
<reference evidence="5" key="1">
    <citation type="submission" date="2021-01" db="EMBL/GenBank/DDBJ databases">
        <authorList>
            <person name="Corre E."/>
            <person name="Pelletier E."/>
            <person name="Niang G."/>
            <person name="Scheremetjew M."/>
            <person name="Finn R."/>
            <person name="Kale V."/>
            <person name="Holt S."/>
            <person name="Cochrane G."/>
            <person name="Meng A."/>
            <person name="Brown T."/>
            <person name="Cohen L."/>
        </authorList>
    </citation>
    <scope>NUCLEOTIDE SEQUENCE</scope>
    <source>
        <strain evidence="5">CCMP3346</strain>
    </source>
</reference>